<dbReference type="InterPro" id="IPR011054">
    <property type="entry name" value="Rudment_hybrid_motif"/>
</dbReference>
<dbReference type="Gene3D" id="3.30.1490.20">
    <property type="entry name" value="ATP-grasp fold, A domain"/>
    <property type="match status" value="1"/>
</dbReference>
<evidence type="ECO:0000256" key="3">
    <source>
        <dbReference type="ARBA" id="ARBA00011750"/>
    </source>
</evidence>
<dbReference type="RefSeq" id="WP_073267375.1">
    <property type="nucleotide sequence ID" value="NZ_FRBQ01000007.1"/>
</dbReference>
<dbReference type="PROSITE" id="PS50979">
    <property type="entry name" value="BC"/>
    <property type="match status" value="1"/>
</dbReference>
<keyword evidence="13 19" id="KW-0443">Lipid metabolism</keyword>
<dbReference type="FunFam" id="3.30.1490.20:FF:000003">
    <property type="entry name" value="acetyl-CoA carboxylase isoform X1"/>
    <property type="match status" value="1"/>
</dbReference>
<evidence type="ECO:0000256" key="4">
    <source>
        <dbReference type="ARBA" id="ARBA00013263"/>
    </source>
</evidence>
<comment type="catalytic activity">
    <reaction evidence="17 19">
        <text>N(6)-biotinyl-L-lysyl-[protein] + hydrogencarbonate + ATP = N(6)-carboxybiotinyl-L-lysyl-[protein] + ADP + phosphate + H(+)</text>
        <dbReference type="Rhea" id="RHEA:13501"/>
        <dbReference type="Rhea" id="RHEA-COMP:10505"/>
        <dbReference type="Rhea" id="RHEA-COMP:10506"/>
        <dbReference type="ChEBI" id="CHEBI:15378"/>
        <dbReference type="ChEBI" id="CHEBI:17544"/>
        <dbReference type="ChEBI" id="CHEBI:30616"/>
        <dbReference type="ChEBI" id="CHEBI:43474"/>
        <dbReference type="ChEBI" id="CHEBI:83144"/>
        <dbReference type="ChEBI" id="CHEBI:83145"/>
        <dbReference type="ChEBI" id="CHEBI:456216"/>
        <dbReference type="EC" id="6.3.4.14"/>
    </reaction>
</comment>
<evidence type="ECO:0000256" key="10">
    <source>
        <dbReference type="ARBA" id="ARBA00022832"/>
    </source>
</evidence>
<evidence type="ECO:0000259" key="20">
    <source>
        <dbReference type="PROSITE" id="PS50975"/>
    </source>
</evidence>
<dbReference type="NCBIfam" id="TIGR00514">
    <property type="entry name" value="accC"/>
    <property type="match status" value="1"/>
</dbReference>
<keyword evidence="10 19" id="KW-0276">Fatty acid metabolism</keyword>
<dbReference type="AlphaFoldDB" id="A0A1M7L0B6"/>
<dbReference type="InterPro" id="IPR011764">
    <property type="entry name" value="Biotin_carboxylation_dom"/>
</dbReference>
<dbReference type="GO" id="GO:0046872">
    <property type="term" value="F:metal ion binding"/>
    <property type="evidence" value="ECO:0007669"/>
    <property type="project" value="UniProtKB-KW"/>
</dbReference>
<dbReference type="UniPathway" id="UPA00655">
    <property type="reaction ID" value="UER00711"/>
</dbReference>
<evidence type="ECO:0000256" key="17">
    <source>
        <dbReference type="ARBA" id="ARBA00048600"/>
    </source>
</evidence>
<dbReference type="EMBL" id="FRBQ01000007">
    <property type="protein sequence ID" value="SHM71308.1"/>
    <property type="molecule type" value="Genomic_DNA"/>
</dbReference>
<evidence type="ECO:0000313" key="22">
    <source>
        <dbReference type="EMBL" id="SHM71308.1"/>
    </source>
</evidence>
<keyword evidence="23" id="KW-1185">Reference proteome</keyword>
<dbReference type="Gene3D" id="3.40.50.20">
    <property type="match status" value="1"/>
</dbReference>
<dbReference type="PANTHER" id="PTHR48095:SF2">
    <property type="entry name" value="BIOTIN CARBOXYLASE, CHLOROPLASTIC"/>
    <property type="match status" value="1"/>
</dbReference>
<dbReference type="SUPFAM" id="SSF56059">
    <property type="entry name" value="Glutathione synthetase ATP-binding domain-like"/>
    <property type="match status" value="1"/>
</dbReference>
<dbReference type="PROSITE" id="PS50975">
    <property type="entry name" value="ATP_GRASP"/>
    <property type="match status" value="1"/>
</dbReference>
<dbReference type="Proteomes" id="UP000184305">
    <property type="component" value="Unassembled WGS sequence"/>
</dbReference>
<evidence type="ECO:0000256" key="6">
    <source>
        <dbReference type="ARBA" id="ARBA00022516"/>
    </source>
</evidence>
<feature type="domain" description="Biotin carboxylation" evidence="21">
    <location>
        <begin position="3"/>
        <end position="447"/>
    </location>
</feature>
<keyword evidence="22" id="KW-0808">Transferase</keyword>
<dbReference type="InterPro" id="IPR005481">
    <property type="entry name" value="BC-like_N"/>
</dbReference>
<feature type="domain" description="ATP-grasp" evidence="20">
    <location>
        <begin position="122"/>
        <end position="319"/>
    </location>
</feature>
<dbReference type="GO" id="GO:0005524">
    <property type="term" value="F:ATP binding"/>
    <property type="evidence" value="ECO:0007669"/>
    <property type="project" value="UniProtKB-UniRule"/>
</dbReference>
<dbReference type="SMART" id="SM00878">
    <property type="entry name" value="Biotin_carb_C"/>
    <property type="match status" value="1"/>
</dbReference>
<keyword evidence="8" id="KW-0479">Metal-binding</keyword>
<protein>
    <recommendedName>
        <fullName evidence="5 19">Biotin carboxylase</fullName>
        <ecNumber evidence="4 19">6.3.4.14</ecNumber>
    </recommendedName>
    <alternativeName>
        <fullName evidence="16 19">Acetyl-coenzyme A carboxylase biotin carboxylase subunit A</fullName>
    </alternativeName>
</protein>
<dbReference type="PROSITE" id="PS00867">
    <property type="entry name" value="CPSASE_2"/>
    <property type="match status" value="1"/>
</dbReference>
<comment type="subunit">
    <text evidence="3 19">Acetyl-CoA carboxylase is a heterohexamer of biotin carboxyl carrier protein, biotin carboxylase and the two subunits of carboxyl transferase in a 2:2 complex.</text>
</comment>
<evidence type="ECO:0000256" key="16">
    <source>
        <dbReference type="ARBA" id="ARBA00033786"/>
    </source>
</evidence>
<comment type="function">
    <text evidence="1 19">This protein is a component of the acetyl coenzyme A carboxylase complex; first, biotin carboxylase catalyzes the carboxylation of the carrier protein and then the transcarboxylase transfers the carboxyl group to form malonyl-CoA.</text>
</comment>
<evidence type="ECO:0000256" key="12">
    <source>
        <dbReference type="ARBA" id="ARBA00022842"/>
    </source>
</evidence>
<keyword evidence="9 18" id="KW-0547">Nucleotide-binding</keyword>
<evidence type="ECO:0000259" key="21">
    <source>
        <dbReference type="PROSITE" id="PS50979"/>
    </source>
</evidence>
<dbReference type="GO" id="GO:2001295">
    <property type="term" value="P:malonyl-CoA biosynthetic process"/>
    <property type="evidence" value="ECO:0007669"/>
    <property type="project" value="UniProtKB-UniPathway"/>
</dbReference>
<dbReference type="InterPro" id="IPR016185">
    <property type="entry name" value="PreATP-grasp_dom_sf"/>
</dbReference>
<dbReference type="InterPro" id="IPR004549">
    <property type="entry name" value="Acetyl_CoA_COase_biotin_COase"/>
</dbReference>
<dbReference type="STRING" id="1220495.SAMN05216288_4176"/>
<dbReference type="EC" id="6.3.4.14" evidence="4 19"/>
<keyword evidence="12" id="KW-0460">Magnesium</keyword>
<comment type="pathway">
    <text evidence="2 19">Lipid metabolism; malonyl-CoA biosynthesis; malonyl-CoA from acetyl-CoA: step 1/1.</text>
</comment>
<evidence type="ECO:0000256" key="11">
    <source>
        <dbReference type="ARBA" id="ARBA00022840"/>
    </source>
</evidence>
<dbReference type="InterPro" id="IPR013815">
    <property type="entry name" value="ATP_grasp_subdomain_1"/>
</dbReference>
<accession>A0A1M7L0B6</accession>
<dbReference type="InterPro" id="IPR011761">
    <property type="entry name" value="ATP-grasp"/>
</dbReference>
<organism evidence="22 23">
    <name type="scientific">Phytopseudomonas punonensis</name>
    <dbReference type="NCBI Taxonomy" id="1220495"/>
    <lineage>
        <taxon>Bacteria</taxon>
        <taxon>Pseudomonadati</taxon>
        <taxon>Pseudomonadota</taxon>
        <taxon>Gammaproteobacteria</taxon>
        <taxon>Pseudomonadales</taxon>
        <taxon>Pseudomonadaceae</taxon>
        <taxon>Phytopseudomonas</taxon>
    </lineage>
</organism>
<dbReference type="FunFam" id="3.40.50.20:FF:000010">
    <property type="entry name" value="Propionyl-CoA carboxylase subunit alpha"/>
    <property type="match status" value="1"/>
</dbReference>
<dbReference type="Pfam" id="PF02786">
    <property type="entry name" value="CPSase_L_D2"/>
    <property type="match status" value="1"/>
</dbReference>
<dbReference type="OrthoDB" id="9763189at2"/>
<dbReference type="SUPFAM" id="SSF51246">
    <property type="entry name" value="Rudiment single hybrid motif"/>
    <property type="match status" value="1"/>
</dbReference>
<keyword evidence="6 19" id="KW-0444">Lipid biosynthesis</keyword>
<gene>
    <name evidence="22" type="ORF">SAMN05216288_4176</name>
</gene>
<keyword evidence="11 18" id="KW-0067">ATP-binding</keyword>
<dbReference type="SUPFAM" id="SSF52440">
    <property type="entry name" value="PreATP-grasp domain"/>
    <property type="match status" value="1"/>
</dbReference>
<evidence type="ECO:0000256" key="9">
    <source>
        <dbReference type="ARBA" id="ARBA00022741"/>
    </source>
</evidence>
<evidence type="ECO:0000256" key="7">
    <source>
        <dbReference type="ARBA" id="ARBA00022598"/>
    </source>
</evidence>
<evidence type="ECO:0000256" key="19">
    <source>
        <dbReference type="RuleBase" id="RU365063"/>
    </source>
</evidence>
<keyword evidence="15 19" id="KW-0092">Biotin</keyword>
<dbReference type="GO" id="GO:0006633">
    <property type="term" value="P:fatty acid biosynthetic process"/>
    <property type="evidence" value="ECO:0007669"/>
    <property type="project" value="UniProtKB-KW"/>
</dbReference>
<dbReference type="Pfam" id="PF02785">
    <property type="entry name" value="Biotin_carb_C"/>
    <property type="match status" value="1"/>
</dbReference>
<evidence type="ECO:0000256" key="8">
    <source>
        <dbReference type="ARBA" id="ARBA00022723"/>
    </source>
</evidence>
<evidence type="ECO:0000256" key="5">
    <source>
        <dbReference type="ARBA" id="ARBA00017242"/>
    </source>
</evidence>
<dbReference type="InterPro" id="IPR005482">
    <property type="entry name" value="Biotin_COase_C"/>
</dbReference>
<dbReference type="InterPro" id="IPR051602">
    <property type="entry name" value="ACC_Biotin_Carboxylase"/>
</dbReference>
<dbReference type="PANTHER" id="PTHR48095">
    <property type="entry name" value="PYRUVATE CARBOXYLASE SUBUNIT A"/>
    <property type="match status" value="1"/>
</dbReference>
<dbReference type="GO" id="GO:0004075">
    <property type="term" value="F:biotin carboxylase activity"/>
    <property type="evidence" value="ECO:0007669"/>
    <property type="project" value="UniProtKB-EC"/>
</dbReference>
<name>A0A1M7L0B6_9GAMM</name>
<dbReference type="NCBIfam" id="NF006367">
    <property type="entry name" value="PRK08591.1"/>
    <property type="match status" value="1"/>
</dbReference>
<dbReference type="Gene3D" id="3.30.470.20">
    <property type="entry name" value="ATP-grasp fold, B domain"/>
    <property type="match status" value="1"/>
</dbReference>
<evidence type="ECO:0000256" key="13">
    <source>
        <dbReference type="ARBA" id="ARBA00023098"/>
    </source>
</evidence>
<dbReference type="InterPro" id="IPR005479">
    <property type="entry name" value="CPAse_ATP-bd"/>
</dbReference>
<keyword evidence="7 19" id="KW-0436">Ligase</keyword>
<dbReference type="Pfam" id="PF00289">
    <property type="entry name" value="Biotin_carb_N"/>
    <property type="match status" value="1"/>
</dbReference>
<evidence type="ECO:0000256" key="2">
    <source>
        <dbReference type="ARBA" id="ARBA00004956"/>
    </source>
</evidence>
<evidence type="ECO:0000256" key="1">
    <source>
        <dbReference type="ARBA" id="ARBA00003761"/>
    </source>
</evidence>
<proteinExistence type="predicted"/>
<reference evidence="23" key="1">
    <citation type="submission" date="2016-11" db="EMBL/GenBank/DDBJ databases">
        <authorList>
            <person name="Varghese N."/>
            <person name="Submissions S."/>
        </authorList>
    </citation>
    <scope>NUCLEOTIDE SEQUENCE [LARGE SCALE GENOMIC DNA]</scope>
    <source>
        <strain evidence="23">CECT 8089</strain>
    </source>
</reference>
<sequence length="451" mass="49365">MQKLEKVLIANRGEIALRILRACKELGIKTVAVHSTADRELMHLALADESVCIGPAPGNLSYLNIPAIISAAELTGATAIHPGYGFLAENADFAEQVENSGFAFIGPKADTIRLMGDKVSAKDAMIKAGVPVVPGSDGPLPEDEAESLRIAREVGYPVIIKAAGGGGGRGMRVVWKEEDLIKSARLTRSEAGSVFGNPMVYLEKFLGNPRHVEVQVLSDGQGNAIHLYDRDCSLQRRHQKVLEEAPAPQIDEKARAEVLKRCVDACIEIGYRGAGTFEFLYEDGRFYFIEMNTRVQVEHPVTEMVTGIDIVKEMLSIAAGNKLSYKQEDIKLLGHALECRINAEDPDNFMPCPGKVKHFHAPGGFGVRVDSHLYSGYSVPPNYDSLIGKLITYGVTRDEAMARMRNALDEIVIDGIKTNVPLHRDLVCDKGFCEGGINIHYLEKKLGMDKH</sequence>
<evidence type="ECO:0000256" key="15">
    <source>
        <dbReference type="ARBA" id="ARBA00023267"/>
    </source>
</evidence>
<evidence type="ECO:0000313" key="23">
    <source>
        <dbReference type="Proteomes" id="UP000184305"/>
    </source>
</evidence>
<dbReference type="GO" id="GO:0016740">
    <property type="term" value="F:transferase activity"/>
    <property type="evidence" value="ECO:0007669"/>
    <property type="project" value="UniProtKB-KW"/>
</dbReference>
<evidence type="ECO:0000256" key="14">
    <source>
        <dbReference type="ARBA" id="ARBA00023160"/>
    </source>
</evidence>
<dbReference type="PROSITE" id="PS00866">
    <property type="entry name" value="CPSASE_1"/>
    <property type="match status" value="1"/>
</dbReference>
<keyword evidence="14 19" id="KW-0275">Fatty acid biosynthesis</keyword>
<evidence type="ECO:0000256" key="18">
    <source>
        <dbReference type="PROSITE-ProRule" id="PRU00409"/>
    </source>
</evidence>